<dbReference type="STRING" id="463040.CAL15_21285"/>
<dbReference type="InterPro" id="IPR043990">
    <property type="entry name" value="AC_1"/>
</dbReference>
<dbReference type="InterPro" id="IPR036709">
    <property type="entry name" value="Autotransporte_beta_dom_sf"/>
</dbReference>
<dbReference type="InterPro" id="IPR012332">
    <property type="entry name" value="Autotransporter_pectin_lyase_C"/>
</dbReference>
<dbReference type="Gene3D" id="2.160.20.20">
    <property type="match status" value="1"/>
</dbReference>
<dbReference type="Pfam" id="PF18883">
    <property type="entry name" value="AC_1"/>
    <property type="match status" value="1"/>
</dbReference>
<dbReference type="SMART" id="SM00869">
    <property type="entry name" value="Autotransporter"/>
    <property type="match status" value="1"/>
</dbReference>
<evidence type="ECO:0000313" key="3">
    <source>
        <dbReference type="EMBL" id="ARP96677.1"/>
    </source>
</evidence>
<dbReference type="Proteomes" id="UP000194161">
    <property type="component" value="Chromosome"/>
</dbReference>
<dbReference type="EMBL" id="CP021111">
    <property type="protein sequence ID" value="ARP96677.1"/>
    <property type="molecule type" value="Genomic_DNA"/>
</dbReference>
<dbReference type="InterPro" id="IPR005546">
    <property type="entry name" value="Autotransporte_beta"/>
</dbReference>
<feature type="compositionally biased region" description="Polar residues" evidence="1">
    <location>
        <begin position="10"/>
        <end position="28"/>
    </location>
</feature>
<gene>
    <name evidence="3" type="ORF">CAL15_21285</name>
</gene>
<keyword evidence="4" id="KW-1185">Reference proteome</keyword>
<dbReference type="PANTHER" id="PTHR35037">
    <property type="entry name" value="C-TERMINAL REGION OF AIDA-LIKE PROTEIN"/>
    <property type="match status" value="1"/>
</dbReference>
<feature type="compositionally biased region" description="Polar residues" evidence="1">
    <location>
        <begin position="117"/>
        <end position="130"/>
    </location>
</feature>
<sequence length="1638" mass="164631">MNALRKNVCNPASRTPFNAPAPNTSSIARATPGARLGRGPQAAPQRRRSAELSALSCALLAAGLIHCAAAQASSCRTGTNAQAAPSGGQCAIPPYHPPGSNEGLGGAVVTDGDTVTLHGTSPISTGYSGNTTVDGSTVNVVSGTFQSSALVTGGQSVAVAGPNDAAGVNVVYRVYDSSAFVERSNANTPVNQFEDVDGDMYYRASLGKVEASGGTLNVKLGDAPMGAPADNAIVMVSKQTYLTSADGSGDAASSVNWQSRNLIDMGIDPGLPTPDENGIITVQVPVTTYAGSVAFNGTTYTVTNAAEMARYNDALVAALKSGVLTSQAEYDQAFARAYTTTDMEVRYQTNTSAGDLARTPNGDRYVVLAHGANGSAVIERNAQIDVVRASGAIKATDGATASNRGTLSGHIVQQVVRVESGARFVNEDTGVVSSGYLAGDRLNTAEDPAYYYTGSGILATGAGSTVQNSGIINTAGFAHAHNTSIGMGLDAGASGNNDGAINVGVNPGYVSKVVGVNVSGGSSFANSASGVIYIGRAAQYEPGEAPPDVAAAGPSYGIRVMDTGDRAVNDGQITIGSLTQNAVAMYSTAPLDSLLQNNGTITIEGAAGGTPFANIGMMADDNGAAGTGAIARNAGIINVNGVNGIGIMVNANPGTAANAESTGTINVSGDVDIASGTRNFGVWVDGALGVARIGGAVNLSGTGAIGIHAQDGGTIHVSAGAVPRFLAGTDQIAFYASGAGSTIDVDSSTMSVTTDRSTMFRVADGAAFSGTTTGGALRLTVAGTDARGVVATGLRTVLSTGASTYDVTGAAGADGGAAAIVVEGGAAGVIEASTTINLSAAGATAGIVDGQGHDLTGAARGTPVATTLDNQAGITSSTAGVTGFVARDLGTLVNDGAVSLSGAASVGVVADARGQVLNRGLVHVADGDGVQVRGARAVLVNEGLIRADDGSAAVRLTGAGASVAIGGNGLIRADGGAAGVLLDDTNAGGAISSHAGRIEAHGAGAAIDNRAPDARIALSNTTVTATAPGGVGIRSSGAGAQVSLEGSTIQGVASGIAITGTGGGGQVSRLDVTGGSIAARTGNAIDVDGAHAAITVRGAEITAGSGTLLSLTRASLVDFTMEGATLVGDVIADAASRGTVNLRAGSMLTGRIDPVAVDIDTSSTWNVTADSDATTLSNAGAVVFVSPIGDPAQPASYKTVTVTNYVGNGGTIALNTYLDGGGRPSDRLVVDGGTATGTTGLRIVKTGRHGVLTSGDGINVVEMINGGTTAPGAFRLASPVQSGPYEYLLYRGGAATPNDFYLRSYLGQDGSDSSPVAYRPAVTGYALTPALNLDYGFSNMGRLHERVGDIASTERRQKGGHDGVWGRIGGAGLDVDSGSRYAADQDTFFMQFGRDWTLSRQPEGGSTHAGVTASLGTSKARFRDRQRSLNDTLSDDTGSTTTQAQSIGGYYTRYWQDATYWDSVAQATHYRNKYYDAYGGSATQNGYGLALSQEVGKPFALMDKLAIEPQAQLLYQYLRLNDFDDGISGVSGGDGSALRGRLGVRLFVPGLGAAGGAAEATPYLTVDVLRDLLPSRKVRVDDVTIRPDMGRTWLEVGGGVSASVGASGHLYAVVKVSKNIGGEERRGLLGQVGYRYSW</sequence>
<feature type="compositionally biased region" description="Low complexity" evidence="1">
    <location>
        <begin position="1429"/>
        <end position="1442"/>
    </location>
</feature>
<dbReference type="PANTHER" id="PTHR35037:SF3">
    <property type="entry name" value="C-TERMINAL REGION OF AIDA-LIKE PROTEIN"/>
    <property type="match status" value="1"/>
</dbReference>
<proteinExistence type="predicted"/>
<feature type="region of interest" description="Disordered" evidence="1">
    <location>
        <begin position="92"/>
        <end position="130"/>
    </location>
</feature>
<dbReference type="KEGG" id="bgm:CAL15_21285"/>
<dbReference type="Gene3D" id="2.40.128.130">
    <property type="entry name" value="Autotransporter beta-domain"/>
    <property type="match status" value="1"/>
</dbReference>
<feature type="domain" description="Autotransporter" evidence="2">
    <location>
        <begin position="1357"/>
        <end position="1638"/>
    </location>
</feature>
<dbReference type="InterPro" id="IPR051551">
    <property type="entry name" value="Autotransporter_adhesion"/>
</dbReference>
<dbReference type="InterPro" id="IPR011050">
    <property type="entry name" value="Pectin_lyase_fold/virulence"/>
</dbReference>
<dbReference type="SUPFAM" id="SSF51126">
    <property type="entry name" value="Pectin lyase-like"/>
    <property type="match status" value="1"/>
</dbReference>
<accession>A0A1W6ZHA2</accession>
<dbReference type="GO" id="GO:0019867">
    <property type="term" value="C:outer membrane"/>
    <property type="evidence" value="ECO:0007669"/>
    <property type="project" value="InterPro"/>
</dbReference>
<dbReference type="Pfam" id="PF03797">
    <property type="entry name" value="Autotransporter"/>
    <property type="match status" value="1"/>
</dbReference>
<organism evidence="3 4">
    <name type="scientific">Bordetella genomosp. 13</name>
    <dbReference type="NCBI Taxonomy" id="463040"/>
    <lineage>
        <taxon>Bacteria</taxon>
        <taxon>Pseudomonadati</taxon>
        <taxon>Pseudomonadota</taxon>
        <taxon>Betaproteobacteria</taxon>
        <taxon>Burkholderiales</taxon>
        <taxon>Alcaligenaceae</taxon>
        <taxon>Bordetella</taxon>
    </lineage>
</organism>
<dbReference type="CDD" id="cd01344">
    <property type="entry name" value="PL2_Passenger_AT"/>
    <property type="match status" value="1"/>
</dbReference>
<feature type="region of interest" description="Disordered" evidence="1">
    <location>
        <begin position="1401"/>
        <end position="1443"/>
    </location>
</feature>
<evidence type="ECO:0000259" key="2">
    <source>
        <dbReference type="PROSITE" id="PS51208"/>
    </source>
</evidence>
<dbReference type="SUPFAM" id="SSF103515">
    <property type="entry name" value="Autotransporter"/>
    <property type="match status" value="1"/>
</dbReference>
<feature type="region of interest" description="Disordered" evidence="1">
    <location>
        <begin position="1"/>
        <end position="47"/>
    </location>
</feature>
<dbReference type="InterPro" id="IPR006315">
    <property type="entry name" value="OM_autotransptr_brl_dom"/>
</dbReference>
<reference evidence="3 4" key="1">
    <citation type="submission" date="2017-05" db="EMBL/GenBank/DDBJ databases">
        <title>Complete and WGS of Bordetella genogroups.</title>
        <authorList>
            <person name="Spilker T."/>
            <person name="LiPuma J."/>
        </authorList>
    </citation>
    <scope>NUCLEOTIDE SEQUENCE [LARGE SCALE GENOMIC DNA]</scope>
    <source>
        <strain evidence="3 4">AU7206</strain>
    </source>
</reference>
<dbReference type="NCBIfam" id="TIGR01414">
    <property type="entry name" value="autotrans_barl"/>
    <property type="match status" value="1"/>
</dbReference>
<evidence type="ECO:0000256" key="1">
    <source>
        <dbReference type="SAM" id="MobiDB-lite"/>
    </source>
</evidence>
<dbReference type="PROSITE" id="PS51208">
    <property type="entry name" value="AUTOTRANSPORTER"/>
    <property type="match status" value="1"/>
</dbReference>
<name>A0A1W6ZHA2_9BORD</name>
<evidence type="ECO:0000313" key="4">
    <source>
        <dbReference type="Proteomes" id="UP000194161"/>
    </source>
</evidence>
<protein>
    <recommendedName>
        <fullName evidence="2">Autotransporter domain-containing protein</fullName>
    </recommendedName>
</protein>